<feature type="compositionally biased region" description="Basic and acidic residues" evidence="16">
    <location>
        <begin position="1379"/>
        <end position="1389"/>
    </location>
</feature>
<evidence type="ECO:0000256" key="11">
    <source>
        <dbReference type="ARBA" id="ARBA00023163"/>
    </source>
</evidence>
<dbReference type="EC" id="2.7.7.6" evidence="15"/>
<dbReference type="Gene3D" id="2.40.40.20">
    <property type="match status" value="1"/>
</dbReference>
<dbReference type="InterPro" id="IPR007080">
    <property type="entry name" value="RNA_pol_Rpb1_1"/>
</dbReference>
<evidence type="ECO:0000256" key="5">
    <source>
        <dbReference type="ARBA" id="ARBA00022553"/>
    </source>
</evidence>
<dbReference type="Proteomes" id="UP000318571">
    <property type="component" value="Chromosome 3"/>
</dbReference>
<comment type="function">
    <text evidence="14">DNA-dependent RNA polymerase catalyzes the transcription of DNA into RNA using the four ribonucleoside triphosphates as substrates. Largest and catalytic core component of RNA polymerase I which synthesizes ribosomal RNA precursors. Forms the polymerase active center together with the second largest subunit. A single stranded DNA template strand of the promoter is positioned within the central active site cleft of Pol I. A bridging helix emanates from RPA1 and crosses the cleft near the catalytic site and is thought to promote translocation of Pol I by acting as a ratchet that moves the RNA-DNA hybrid through the active site by switching from straight to bent conformations at each step of nucleotide addition.</text>
</comment>
<dbReference type="SMART" id="SM00663">
    <property type="entry name" value="RPOLA_N"/>
    <property type="match status" value="1"/>
</dbReference>
<keyword evidence="5" id="KW-0597">Phosphoprotein</keyword>
<dbReference type="Gene3D" id="6.10.250.2940">
    <property type="match status" value="1"/>
</dbReference>
<protein>
    <recommendedName>
        <fullName evidence="15">DNA-directed RNA polymerase subunit</fullName>
        <ecNumber evidence="15">2.7.7.6</ecNumber>
    </recommendedName>
</protein>
<dbReference type="InterPro" id="IPR007066">
    <property type="entry name" value="RNA_pol_Rpb1_3"/>
</dbReference>
<feature type="region of interest" description="Disordered" evidence="16">
    <location>
        <begin position="1379"/>
        <end position="1422"/>
    </location>
</feature>
<dbReference type="FunFam" id="2.40.40.20:FF:000019">
    <property type="entry name" value="DNA-directed RNA polymerase II subunit RPB1"/>
    <property type="match status" value="1"/>
</dbReference>
<sequence length="1731" mass="195149">MAHSHFRRLRDLGRSNPDALHDFPQSVTFGLYDQDEIRSLSACAITSPVSFNALAHPVPGGLYDLRMGPFTDRADQICATCLLTCEHCPGHIGHIELPLPVCNPLFYSTILQTLKLSCVACHKFSVADYVKELFLVRQKLLAQGLIIAAQKASEVGVIHEEDFSQVDDKPRRKAKVDRAATEAVVHKLRDFFDDELVQSKAMITLQDKSTRSVEDLQKQYRKAFLKSQAGGRKRCPHCSAMTFRIVHYKSRFIFEGFKRVGEEEEGVPAAKVKKGSGEKEKTELNAEELKRHFRELWIHDSEVLSYLYPMLRTSTAKYPTDVFFVDVLAVPPPKSRPCQFMGGSLNIHPQSTGLQYVVESVTVMKQVLQLLRGQDLESLSAETKDMIKSIRGVSLELKLDSGCVDHVLDKEMKSGSMQKVGWGFKQLIERKEGIFRMHMMGKRVNYAARTVITPDPNICIDEIGLPEVFAKQLTYKVPVTHWNVEELRDMVVNGPDVHPGAVFVENENGYRKVIDPTNKVQREALAKTLLTPGSHGEEATKYVYRHLINGDAMLLNRQPTLHKPSIMSHRARVLKGEKVMRLHYAICKSYNADFDGDEMNAHFPQNEVARAEAYEIANVCKQYLVPKDGTPLQGLIQDHIIAGVKMTIRGRFFNRADYMQHVFSALVDHPGKIKTLPPTIIKPEQLWSGKQIVSTIILNLVPKDKAPPTLLSSAKIKTNEWSKVKARPWTAGGPLPDNKTDDNTTMSESEVIFRQGEFLSGILDKNQYGTTQYSLVHVFFELYGGTYSGKLLSAFSKIFTNFLHTEGFTLGVRDILVTSQANQKREAIMAATKKMGNQMAANGVNLKFEDPSEIDEEELRAKLEQYHRETRVIPKRRLDIDRGFKDKLAPATNDINGACLPRGLIKRFPDNNLQLMVQAGAKGSTVNTMQISCLLGQIELEGKRPPIMISGKSLPSFKAYDTQPRAGGFIDGRFMSGIRPQEFFFHCMAGREGLIDTAVKTSRSGYLQRCLVVNYDMTVRDSDGSVVQFQYGEDSMDVCKAQYLRSDQLDFLHNNKASILDPKAIDLAQKYTDVDDLDHAKRKMIKWKIKHGAKDYRDSGFLRFCRKRGGEHHELAQIQSKFGRSKLDDFLLDEWRSMSDEERRPYHKKAPICPDPVVHGYRPDSNFGSVTEALDDMIETYLSKKDSTRFDTVQFRDMMYLKAMHAMVEPGEPVGVLAAQSVGEPSTQMTLNTFHFAGRGEMNVASANIKTPSMTIPFHSEVSDKQRDALRISLNRVTLKDVLENVHVTESIKLQGKRQRIITLRFEFLPRKAYKDRFLTTPNKILAYFERKFVFKVFMPVMTAIIKDKKITVESGAEAPGSKDKKNDDVERNVDALEREGVGEGHASSDEEDLPDDADATDARKKSRQMDGDHEEGLSEDEELMVKSLANELDDILEDEDPDGDLASKPNSNRSLPTFPTTMDAVDDGFEDMAEESDESMIKTEDLEELNMGKDEAIKRRNYILQQSKPTGLASVVNYSYDTEKELWCQLTLAFDIQRKSMDMSNVVKKAAEKAIIHEVKHISRAFLVKNDKSEPCLTTEGVNIEAMFERDHLLDLKRLACNNIHDMARYYGIESANRTIVSEIVNVFKAYGIVVNPRHLTLIADYMTFDGSYKPFNRIGIENNPSPLQQMTFETAIGFLRHATLSGKTDTLDSPSSCIVVGKPCFGGTSSFKLVQNLMAGVKERSFAAT</sequence>
<evidence type="ECO:0000256" key="9">
    <source>
        <dbReference type="ARBA" id="ARBA00022833"/>
    </source>
</evidence>
<comment type="caution">
    <text evidence="18">The sequence shown here is derived from an EMBL/GenBank/DDBJ whole genome shotgun (WGS) entry which is preliminary data.</text>
</comment>
<dbReference type="InterPro" id="IPR047107">
    <property type="entry name" value="DNA-dir_RNA_pol1_lsu_C"/>
</dbReference>
<evidence type="ECO:0000259" key="17">
    <source>
        <dbReference type="SMART" id="SM00663"/>
    </source>
</evidence>
<dbReference type="Gene3D" id="1.10.274.100">
    <property type="entry name" value="RNA polymerase Rpb1, domain 3"/>
    <property type="match status" value="1"/>
</dbReference>
<dbReference type="Gene3D" id="4.10.860.120">
    <property type="entry name" value="RNA polymerase II, clamp domain"/>
    <property type="match status" value="1"/>
</dbReference>
<evidence type="ECO:0000256" key="15">
    <source>
        <dbReference type="RuleBase" id="RU004279"/>
    </source>
</evidence>
<dbReference type="Gene3D" id="3.30.1490.180">
    <property type="entry name" value="RNA polymerase ii"/>
    <property type="match status" value="1"/>
</dbReference>
<evidence type="ECO:0000256" key="3">
    <source>
        <dbReference type="ARBA" id="ARBA00011251"/>
    </source>
</evidence>
<dbReference type="PANTHER" id="PTHR19376">
    <property type="entry name" value="DNA-DIRECTED RNA POLYMERASE"/>
    <property type="match status" value="1"/>
</dbReference>
<dbReference type="InterPro" id="IPR044893">
    <property type="entry name" value="RNA_pol_Rpb1_clamp_domain"/>
</dbReference>
<name>A0A553P7S2_TIGCA</name>
<dbReference type="GO" id="GO:0005736">
    <property type="term" value="C:RNA polymerase I complex"/>
    <property type="evidence" value="ECO:0007669"/>
    <property type="project" value="TreeGrafter"/>
</dbReference>
<feature type="compositionally biased region" description="Acidic residues" evidence="16">
    <location>
        <begin position="1390"/>
        <end position="1400"/>
    </location>
</feature>
<keyword evidence="8" id="KW-0479">Metal-binding</keyword>
<dbReference type="Pfam" id="PF04998">
    <property type="entry name" value="RNA_pol_Rpb1_5"/>
    <property type="match status" value="1"/>
</dbReference>
<evidence type="ECO:0000256" key="14">
    <source>
        <dbReference type="ARBA" id="ARBA00053996"/>
    </source>
</evidence>
<evidence type="ECO:0000256" key="4">
    <source>
        <dbReference type="ARBA" id="ARBA00022478"/>
    </source>
</evidence>
<feature type="domain" description="RNA polymerase N-terminal" evidence="17">
    <location>
        <begin position="321"/>
        <end position="647"/>
    </location>
</feature>
<evidence type="ECO:0000313" key="19">
    <source>
        <dbReference type="Proteomes" id="UP000318571"/>
    </source>
</evidence>
<keyword evidence="11 15" id="KW-0804">Transcription</keyword>
<keyword evidence="9" id="KW-0862">Zinc</keyword>
<dbReference type="OMA" id="NREDYQQ"/>
<comment type="subcellular location">
    <subcellularLocation>
        <location evidence="1">Nucleus</location>
        <location evidence="1">Nucleolus</location>
    </subcellularLocation>
</comment>
<comment type="similarity">
    <text evidence="2 15">Belongs to the RNA polymerase beta' chain family.</text>
</comment>
<evidence type="ECO:0000256" key="6">
    <source>
        <dbReference type="ARBA" id="ARBA00022679"/>
    </source>
</evidence>
<dbReference type="Gene3D" id="1.10.132.30">
    <property type="match status" value="1"/>
</dbReference>
<dbReference type="InterPro" id="IPR015699">
    <property type="entry name" value="DNA-dir_RNA_pol1_lsu_N"/>
</dbReference>
<dbReference type="Pfam" id="PF04983">
    <property type="entry name" value="RNA_pol_Rpb1_3"/>
    <property type="match status" value="1"/>
</dbReference>
<evidence type="ECO:0000313" key="18">
    <source>
        <dbReference type="EMBL" id="TRY73735.1"/>
    </source>
</evidence>
<dbReference type="FunFam" id="1.10.274.100:FF:000012">
    <property type="entry name" value="DNA-directed RNA polymerase subunit"/>
    <property type="match status" value="1"/>
</dbReference>
<dbReference type="GO" id="GO:0003677">
    <property type="term" value="F:DNA binding"/>
    <property type="evidence" value="ECO:0007669"/>
    <property type="project" value="InterPro"/>
</dbReference>
<dbReference type="InterPro" id="IPR007083">
    <property type="entry name" value="RNA_pol_Rpb1_4"/>
</dbReference>
<dbReference type="CDD" id="cd01435">
    <property type="entry name" value="RNAP_I_RPA1_N"/>
    <property type="match status" value="1"/>
</dbReference>
<feature type="region of interest" description="Disordered" evidence="16">
    <location>
        <begin position="1437"/>
        <end position="1460"/>
    </location>
</feature>
<dbReference type="InterPro" id="IPR045867">
    <property type="entry name" value="DNA-dir_RpoC_beta_prime"/>
</dbReference>
<reference evidence="18 19" key="1">
    <citation type="journal article" date="2018" name="Nat. Ecol. Evol.">
        <title>Genomic signatures of mitonuclear coevolution across populations of Tigriopus californicus.</title>
        <authorList>
            <person name="Barreto F.S."/>
            <person name="Watson E.T."/>
            <person name="Lima T.G."/>
            <person name="Willett C.S."/>
            <person name="Edmands S."/>
            <person name="Li W."/>
            <person name="Burton R.S."/>
        </authorList>
    </citation>
    <scope>NUCLEOTIDE SEQUENCE [LARGE SCALE GENOMIC DNA]</scope>
    <source>
        <strain evidence="18 19">San Diego</strain>
    </source>
</reference>
<keyword evidence="4 15" id="KW-0240">DNA-directed RNA polymerase</keyword>
<feature type="compositionally biased region" description="Polar residues" evidence="16">
    <location>
        <begin position="1449"/>
        <end position="1460"/>
    </location>
</feature>
<dbReference type="GO" id="GO:0006351">
    <property type="term" value="P:DNA-templated transcription"/>
    <property type="evidence" value="ECO:0007669"/>
    <property type="project" value="InterPro"/>
</dbReference>
<dbReference type="PANTHER" id="PTHR19376:SF11">
    <property type="entry name" value="DNA-DIRECTED RNA POLYMERASE I SUBUNIT RPA1"/>
    <property type="match status" value="1"/>
</dbReference>
<proteinExistence type="inferred from homology"/>
<dbReference type="InterPro" id="IPR006592">
    <property type="entry name" value="RNA_pol_N"/>
</dbReference>
<evidence type="ECO:0000256" key="2">
    <source>
        <dbReference type="ARBA" id="ARBA00006460"/>
    </source>
</evidence>
<dbReference type="Gene3D" id="3.30.70.2850">
    <property type="match status" value="1"/>
</dbReference>
<dbReference type="Pfam" id="PF05000">
    <property type="entry name" value="RNA_pol_Rpb1_4"/>
    <property type="match status" value="1"/>
</dbReference>
<dbReference type="InterPro" id="IPR038120">
    <property type="entry name" value="Rpb1_funnel_sf"/>
</dbReference>
<evidence type="ECO:0000256" key="12">
    <source>
        <dbReference type="ARBA" id="ARBA00023242"/>
    </source>
</evidence>
<dbReference type="SUPFAM" id="SSF64484">
    <property type="entry name" value="beta and beta-prime subunits of DNA dependent RNA-polymerase"/>
    <property type="match status" value="1"/>
</dbReference>
<dbReference type="EMBL" id="VCGU01000007">
    <property type="protein sequence ID" value="TRY73735.1"/>
    <property type="molecule type" value="Genomic_DNA"/>
</dbReference>
<dbReference type="GO" id="GO:0046872">
    <property type="term" value="F:metal ion binding"/>
    <property type="evidence" value="ECO:0007669"/>
    <property type="project" value="UniProtKB-KW"/>
</dbReference>
<keyword evidence="19" id="KW-1185">Reference proteome</keyword>
<evidence type="ECO:0000256" key="7">
    <source>
        <dbReference type="ARBA" id="ARBA00022695"/>
    </source>
</evidence>
<dbReference type="CDD" id="cd02735">
    <property type="entry name" value="RNAP_I_Rpa1_C"/>
    <property type="match status" value="1"/>
</dbReference>
<dbReference type="Pfam" id="PF04997">
    <property type="entry name" value="RNA_pol_Rpb1_1"/>
    <property type="match status" value="1"/>
</dbReference>
<dbReference type="InterPro" id="IPR000722">
    <property type="entry name" value="RNA_pol_asu"/>
</dbReference>
<feature type="compositionally biased region" description="Basic and acidic residues" evidence="16">
    <location>
        <begin position="1401"/>
        <end position="1417"/>
    </location>
</feature>
<accession>A0A553P7S2</accession>
<evidence type="ECO:0000256" key="10">
    <source>
        <dbReference type="ARBA" id="ARBA00022842"/>
    </source>
</evidence>
<dbReference type="GO" id="GO:0003899">
    <property type="term" value="F:DNA-directed RNA polymerase activity"/>
    <property type="evidence" value="ECO:0007669"/>
    <property type="project" value="UniProtKB-EC"/>
</dbReference>
<evidence type="ECO:0000256" key="8">
    <source>
        <dbReference type="ARBA" id="ARBA00022723"/>
    </source>
</evidence>
<keyword evidence="7 15" id="KW-0548">Nucleotidyltransferase</keyword>
<dbReference type="CDD" id="cd00084">
    <property type="entry name" value="HMG-box_SF"/>
    <property type="match status" value="1"/>
</dbReference>
<dbReference type="InterPro" id="IPR007081">
    <property type="entry name" value="RNA_pol_Rpb1_5"/>
</dbReference>
<dbReference type="Pfam" id="PF00623">
    <property type="entry name" value="RNA_pol_Rpb1_2"/>
    <property type="match status" value="1"/>
</dbReference>
<organism evidence="18 19">
    <name type="scientific">Tigriopus californicus</name>
    <name type="common">Marine copepod</name>
    <dbReference type="NCBI Taxonomy" id="6832"/>
    <lineage>
        <taxon>Eukaryota</taxon>
        <taxon>Metazoa</taxon>
        <taxon>Ecdysozoa</taxon>
        <taxon>Arthropoda</taxon>
        <taxon>Crustacea</taxon>
        <taxon>Multicrustacea</taxon>
        <taxon>Hexanauplia</taxon>
        <taxon>Copepoda</taxon>
        <taxon>Harpacticoida</taxon>
        <taxon>Harpacticidae</taxon>
        <taxon>Tigriopus</taxon>
    </lineage>
</organism>
<comment type="subunit">
    <text evidence="3">Component of the RNA polymerase I (Pol I) complex consisting of at least 13 subunits.</text>
</comment>
<keyword evidence="12" id="KW-0539">Nucleus</keyword>
<comment type="catalytic activity">
    <reaction evidence="13 15">
        <text>RNA(n) + a ribonucleoside 5'-triphosphate = RNA(n+1) + diphosphate</text>
        <dbReference type="Rhea" id="RHEA:21248"/>
        <dbReference type="Rhea" id="RHEA-COMP:14527"/>
        <dbReference type="Rhea" id="RHEA-COMP:17342"/>
        <dbReference type="ChEBI" id="CHEBI:33019"/>
        <dbReference type="ChEBI" id="CHEBI:61557"/>
        <dbReference type="ChEBI" id="CHEBI:140395"/>
        <dbReference type="EC" id="2.7.7.6"/>
    </reaction>
</comment>
<keyword evidence="10" id="KW-0460">Magnesium</keyword>
<evidence type="ECO:0000256" key="1">
    <source>
        <dbReference type="ARBA" id="ARBA00004604"/>
    </source>
</evidence>
<gene>
    <name evidence="18" type="ORF">TCAL_06694</name>
</gene>
<dbReference type="Gene3D" id="1.10.357.120">
    <property type="match status" value="1"/>
</dbReference>
<evidence type="ECO:0000256" key="13">
    <source>
        <dbReference type="ARBA" id="ARBA00048552"/>
    </source>
</evidence>
<evidence type="ECO:0000256" key="16">
    <source>
        <dbReference type="SAM" id="MobiDB-lite"/>
    </source>
</evidence>
<dbReference type="STRING" id="6832.A0A553P7S2"/>
<keyword evidence="6 15" id="KW-0808">Transferase</keyword>
<dbReference type="InterPro" id="IPR042102">
    <property type="entry name" value="RNA_pol_Rpb1_3_sf"/>
</dbReference>